<protein>
    <recommendedName>
        <fullName evidence="4">Lipoprotein</fullName>
    </recommendedName>
</protein>
<evidence type="ECO:0000313" key="3">
    <source>
        <dbReference type="Proteomes" id="UP000238327"/>
    </source>
</evidence>
<gene>
    <name evidence="2" type="ORF">C7A17_07810</name>
</gene>
<dbReference type="RefSeq" id="WP_106737502.1">
    <property type="nucleotide sequence ID" value="NZ_CP027657.1"/>
</dbReference>
<dbReference type="OrthoDB" id="6892347at2"/>
<dbReference type="EMBL" id="CP027657">
    <property type="protein sequence ID" value="AVO52674.1"/>
    <property type="molecule type" value="Genomic_DNA"/>
</dbReference>
<feature type="chain" id="PRO_5015301987" description="Lipoprotein" evidence="1">
    <location>
        <begin position="21"/>
        <end position="144"/>
    </location>
</feature>
<evidence type="ECO:0008006" key="4">
    <source>
        <dbReference type="Google" id="ProtNLM"/>
    </source>
</evidence>
<dbReference type="PROSITE" id="PS51257">
    <property type="entry name" value="PROKAR_LIPOPROTEIN"/>
    <property type="match status" value="1"/>
</dbReference>
<evidence type="ECO:0000256" key="1">
    <source>
        <dbReference type="SAM" id="SignalP"/>
    </source>
</evidence>
<keyword evidence="1" id="KW-0732">Signal</keyword>
<accession>A0A2R3QLQ5</accession>
<name>A0A2R3QLQ5_ECTME</name>
<proteinExistence type="predicted"/>
<reference evidence="2 3" key="1">
    <citation type="submission" date="2018-03" db="EMBL/GenBank/DDBJ databases">
        <title>Complete genome sequence and methylome analysis of Pseudomonas mendocina NEB 698.</title>
        <authorList>
            <person name="Morgan R.D."/>
        </authorList>
    </citation>
    <scope>NUCLEOTIDE SEQUENCE [LARGE SCALE GENOMIC DNA]</scope>
    <source>
        <strain evidence="2 3">NEB698</strain>
    </source>
</reference>
<dbReference type="Proteomes" id="UP000238327">
    <property type="component" value="Chromosome"/>
</dbReference>
<evidence type="ECO:0000313" key="2">
    <source>
        <dbReference type="EMBL" id="AVO52674.1"/>
    </source>
</evidence>
<feature type="signal peptide" evidence="1">
    <location>
        <begin position="1"/>
        <end position="20"/>
    </location>
</feature>
<sequence>MKKLALAWLTIAALAGCAVAPPVPAPSPEVGAYAIDPLRCDTRSECTTKVSRTLLFVFDYSAAGAPLVQRDGRLLFTPEDAPASDWPALRIELAKPVDGRFSLQSECRQTPCRTSPAALQEAYQHYLMGKGCTWRGGLCLPAQR</sequence>
<organism evidence="2 3">
    <name type="scientific">Ectopseudomonas mendocina</name>
    <name type="common">Pseudomonas mendocina</name>
    <dbReference type="NCBI Taxonomy" id="300"/>
    <lineage>
        <taxon>Bacteria</taxon>
        <taxon>Pseudomonadati</taxon>
        <taxon>Pseudomonadota</taxon>
        <taxon>Gammaproteobacteria</taxon>
        <taxon>Pseudomonadales</taxon>
        <taxon>Pseudomonadaceae</taxon>
        <taxon>Ectopseudomonas</taxon>
    </lineage>
</organism>
<dbReference type="AlphaFoldDB" id="A0A2R3QLQ5"/>